<organism evidence="1 2">
    <name type="scientific">Hartmannibacter diazotrophicus</name>
    <dbReference type="NCBI Taxonomy" id="1482074"/>
    <lineage>
        <taxon>Bacteria</taxon>
        <taxon>Pseudomonadati</taxon>
        <taxon>Pseudomonadota</taxon>
        <taxon>Alphaproteobacteria</taxon>
        <taxon>Hyphomicrobiales</taxon>
        <taxon>Pleomorphomonadaceae</taxon>
        <taxon>Hartmannibacter</taxon>
    </lineage>
</organism>
<dbReference type="AlphaFoldDB" id="A0A2C9D257"/>
<name>A0A2C9D257_9HYPH</name>
<evidence type="ECO:0000313" key="1">
    <source>
        <dbReference type="EMBL" id="SON54303.1"/>
    </source>
</evidence>
<gene>
    <name evidence="1" type="ORF">HDIA_0762</name>
</gene>
<sequence>MFQQVEGECATIVRKGRYKQVPVYTRDGYIFAKEGGCFIRLYADGSTSDPNYRLDNLPWEGPLARNKFGKLVDPRVVKDSLSLPDENKTLLLFGPSE</sequence>
<accession>A0A2C9D257</accession>
<protein>
    <submittedName>
        <fullName evidence="1">Uncharacterized protein</fullName>
    </submittedName>
</protein>
<dbReference type="EMBL" id="LT960614">
    <property type="protein sequence ID" value="SON54303.1"/>
    <property type="molecule type" value="Genomic_DNA"/>
</dbReference>
<dbReference type="OrthoDB" id="8117402at2"/>
<reference evidence="2" key="1">
    <citation type="submission" date="2017-09" db="EMBL/GenBank/DDBJ databases">
        <title>Genome sequence of Nannocystis excedens DSM 71.</title>
        <authorList>
            <person name="Blom J."/>
        </authorList>
    </citation>
    <scope>NUCLEOTIDE SEQUENCE [LARGE SCALE GENOMIC DNA]</scope>
    <source>
        <strain evidence="2">type strain: E19</strain>
    </source>
</reference>
<dbReference type="RefSeq" id="WP_099554507.1">
    <property type="nucleotide sequence ID" value="NZ_LT960614.1"/>
</dbReference>
<dbReference type="KEGG" id="hdi:HDIA_0762"/>
<keyword evidence="2" id="KW-1185">Reference proteome</keyword>
<evidence type="ECO:0000313" key="2">
    <source>
        <dbReference type="Proteomes" id="UP000223606"/>
    </source>
</evidence>
<proteinExistence type="predicted"/>
<dbReference type="Proteomes" id="UP000223606">
    <property type="component" value="Chromosome 1"/>
</dbReference>